<proteinExistence type="predicted"/>
<dbReference type="Proteomes" id="UP000000768">
    <property type="component" value="Unassembled WGS sequence"/>
</dbReference>
<keyword evidence="2" id="KW-1185">Reference proteome</keyword>
<dbReference type="InParanoid" id="A0A109NDA5"/>
<evidence type="ECO:0000313" key="1">
    <source>
        <dbReference type="EMBL" id="OQU75642.1"/>
    </source>
</evidence>
<evidence type="ECO:0000313" key="2">
    <source>
        <dbReference type="Proteomes" id="UP000000768"/>
    </source>
</evidence>
<dbReference type="EMBL" id="KV917494">
    <property type="protein sequence ID" value="OQU75642.1"/>
    <property type="molecule type" value="Genomic_DNA"/>
</dbReference>
<name>A0A109NDA5_SORBI</name>
<reference evidence="1 2" key="1">
    <citation type="journal article" date="2009" name="Nature">
        <title>The Sorghum bicolor genome and the diversification of grasses.</title>
        <authorList>
            <person name="Paterson A.H."/>
            <person name="Bowers J.E."/>
            <person name="Bruggmann R."/>
            <person name="Dubchak I."/>
            <person name="Grimwood J."/>
            <person name="Gundlach H."/>
            <person name="Haberer G."/>
            <person name="Hellsten U."/>
            <person name="Mitros T."/>
            <person name="Poliakov A."/>
            <person name="Schmutz J."/>
            <person name="Spannagl M."/>
            <person name="Tang H."/>
            <person name="Wang X."/>
            <person name="Wicker T."/>
            <person name="Bharti A.K."/>
            <person name="Chapman J."/>
            <person name="Feltus F.A."/>
            <person name="Gowik U."/>
            <person name="Grigoriev I.V."/>
            <person name="Lyons E."/>
            <person name="Maher C.A."/>
            <person name="Martis M."/>
            <person name="Narechania A."/>
            <person name="Otillar R.P."/>
            <person name="Penning B.W."/>
            <person name="Salamov A.A."/>
            <person name="Wang Y."/>
            <person name="Zhang L."/>
            <person name="Carpita N.C."/>
            <person name="Freeling M."/>
            <person name="Gingle A.R."/>
            <person name="Hash C.T."/>
            <person name="Keller B."/>
            <person name="Klein P."/>
            <person name="Kresovich S."/>
            <person name="McCann M.C."/>
            <person name="Ming R."/>
            <person name="Peterson D.G."/>
            <person name="Mehboob-ur-Rahman"/>
            <person name="Ware D."/>
            <person name="Westhoff P."/>
            <person name="Mayer K.F."/>
            <person name="Messing J."/>
            <person name="Rokhsar D.S."/>
        </authorList>
    </citation>
    <scope>NUCLEOTIDE SEQUENCE [LARGE SCALE GENOMIC DNA]</scope>
    <source>
        <strain evidence="2">cv. BTx623</strain>
    </source>
</reference>
<reference evidence="2" key="2">
    <citation type="journal article" date="2018" name="Plant J.">
        <title>The Sorghum bicolor reference genome: improved assembly, gene annotations, a transcriptome atlas, and signatures of genome organization.</title>
        <authorList>
            <person name="McCormick R.F."/>
            <person name="Truong S.K."/>
            <person name="Sreedasyam A."/>
            <person name="Jenkins J."/>
            <person name="Shu S."/>
            <person name="Sims D."/>
            <person name="Kennedy M."/>
            <person name="Amirebrahimi M."/>
            <person name="Weers B.D."/>
            <person name="McKinley B."/>
            <person name="Mattison A."/>
            <person name="Morishige D.T."/>
            <person name="Grimwood J."/>
            <person name="Schmutz J."/>
            <person name="Mullet J.E."/>
        </authorList>
    </citation>
    <scope>NUCLEOTIDE SEQUENCE [LARGE SCALE GENOMIC DNA]</scope>
    <source>
        <strain evidence="2">cv. BTx623</strain>
    </source>
</reference>
<accession>A0A109NDA5</accession>
<dbReference type="Gramene" id="OQU75642">
    <property type="protein sequence ID" value="OQU75642"/>
    <property type="gene ID" value="SORBI_3K015700"/>
</dbReference>
<protein>
    <submittedName>
        <fullName evidence="1">Uncharacterized protein</fullName>
    </submittedName>
</protein>
<sequence>MLAKAIPTKPGGNFIDISMLTIISKVLLSREGFSSYVCPKCVGDRLTYMGDRQERRLGMVCLYQKV</sequence>
<dbReference type="AlphaFoldDB" id="A0A109NDA5"/>
<organism evidence="1 2">
    <name type="scientific">Sorghum bicolor</name>
    <name type="common">Sorghum</name>
    <name type="synonym">Sorghum vulgare</name>
    <dbReference type="NCBI Taxonomy" id="4558"/>
    <lineage>
        <taxon>Eukaryota</taxon>
        <taxon>Viridiplantae</taxon>
        <taxon>Streptophyta</taxon>
        <taxon>Embryophyta</taxon>
        <taxon>Tracheophyta</taxon>
        <taxon>Spermatophyta</taxon>
        <taxon>Magnoliopsida</taxon>
        <taxon>Liliopsida</taxon>
        <taxon>Poales</taxon>
        <taxon>Poaceae</taxon>
        <taxon>PACMAD clade</taxon>
        <taxon>Panicoideae</taxon>
        <taxon>Andropogonodae</taxon>
        <taxon>Andropogoneae</taxon>
        <taxon>Sorghinae</taxon>
        <taxon>Sorghum</taxon>
    </lineage>
</organism>
<gene>
    <name evidence="1" type="ORF">SORBI_3K015700</name>
</gene>